<accession>A0A2T8IKK0</accession>
<dbReference type="Gramene" id="PVH38156">
    <property type="protein sequence ID" value="PVH38156"/>
    <property type="gene ID" value="PAHAL_5G187600"/>
</dbReference>
<protein>
    <submittedName>
        <fullName evidence="1">Uncharacterized protein</fullName>
    </submittedName>
</protein>
<name>A0A2T8IKK0_9POAL</name>
<proteinExistence type="predicted"/>
<sequence length="133" mass="15411">MVNAQQCPLQPRFNQVLCASSDFISTRNRCVACIFTKRDVTIPLYNEENKAMKSSTLIYKIRNQAYTVLAALRLRIFPLLIQSSVLCHAYKNVEISQDSEQINKCMLTLTGWTNRSTHEFRNITPQSKFLKKY</sequence>
<reference evidence="1" key="1">
    <citation type="submission" date="2018-04" db="EMBL/GenBank/DDBJ databases">
        <title>WGS assembly of Panicum hallii.</title>
        <authorList>
            <person name="Lovell J."/>
            <person name="Jenkins J."/>
            <person name="Lowry D."/>
            <person name="Mamidi S."/>
            <person name="Sreedasyam A."/>
            <person name="Weng X."/>
            <person name="Barry K."/>
            <person name="Bonette J."/>
            <person name="Campitelli B."/>
            <person name="Daum C."/>
            <person name="Gordon S."/>
            <person name="Gould B."/>
            <person name="Lipzen A."/>
            <person name="Macqueen A."/>
            <person name="Palacio-Mejia J."/>
            <person name="Plott C."/>
            <person name="Shakirov E."/>
            <person name="Shu S."/>
            <person name="Yoshinaga Y."/>
            <person name="Zane M."/>
            <person name="Rokhsar D."/>
            <person name="Grimwood J."/>
            <person name="Schmutz J."/>
            <person name="Juenger T."/>
        </authorList>
    </citation>
    <scope>NUCLEOTIDE SEQUENCE [LARGE SCALE GENOMIC DNA]</scope>
    <source>
        <strain evidence="1">FIL2</strain>
    </source>
</reference>
<dbReference type="EMBL" id="CM008050">
    <property type="protein sequence ID" value="PVH38156.1"/>
    <property type="molecule type" value="Genomic_DNA"/>
</dbReference>
<gene>
    <name evidence="1" type="ORF">PAHAL_5G187600</name>
</gene>
<evidence type="ECO:0000313" key="1">
    <source>
        <dbReference type="EMBL" id="PVH38156.1"/>
    </source>
</evidence>
<dbReference type="Proteomes" id="UP000243499">
    <property type="component" value="Chromosome 5"/>
</dbReference>
<organism evidence="1">
    <name type="scientific">Panicum hallii</name>
    <dbReference type="NCBI Taxonomy" id="206008"/>
    <lineage>
        <taxon>Eukaryota</taxon>
        <taxon>Viridiplantae</taxon>
        <taxon>Streptophyta</taxon>
        <taxon>Embryophyta</taxon>
        <taxon>Tracheophyta</taxon>
        <taxon>Spermatophyta</taxon>
        <taxon>Magnoliopsida</taxon>
        <taxon>Liliopsida</taxon>
        <taxon>Poales</taxon>
        <taxon>Poaceae</taxon>
        <taxon>PACMAD clade</taxon>
        <taxon>Panicoideae</taxon>
        <taxon>Panicodae</taxon>
        <taxon>Paniceae</taxon>
        <taxon>Panicinae</taxon>
        <taxon>Panicum</taxon>
        <taxon>Panicum sect. Panicum</taxon>
    </lineage>
</organism>
<dbReference type="AlphaFoldDB" id="A0A2T8IKK0"/>